<dbReference type="RefSeq" id="WP_006884536.1">
    <property type="nucleotide sequence ID" value="NZ_AOIU01000033.1"/>
</dbReference>
<feature type="transmembrane region" description="Helical" evidence="1">
    <location>
        <begin position="71"/>
        <end position="94"/>
    </location>
</feature>
<organism evidence="2 3">
    <name type="scientific">Halosimplex carlsbadense 2-9-1</name>
    <dbReference type="NCBI Taxonomy" id="797114"/>
    <lineage>
        <taxon>Archaea</taxon>
        <taxon>Methanobacteriati</taxon>
        <taxon>Methanobacteriota</taxon>
        <taxon>Stenosarchaea group</taxon>
        <taxon>Halobacteria</taxon>
        <taxon>Halobacteriales</taxon>
        <taxon>Haloarculaceae</taxon>
        <taxon>Halosimplex</taxon>
    </lineage>
</organism>
<evidence type="ECO:0000313" key="2">
    <source>
        <dbReference type="EMBL" id="ELZ23457.1"/>
    </source>
</evidence>
<proteinExistence type="predicted"/>
<protein>
    <submittedName>
        <fullName evidence="2">Uncharacterized protein</fullName>
    </submittedName>
</protein>
<evidence type="ECO:0000256" key="1">
    <source>
        <dbReference type="SAM" id="Phobius"/>
    </source>
</evidence>
<keyword evidence="3" id="KW-1185">Reference proteome</keyword>
<evidence type="ECO:0000313" key="3">
    <source>
        <dbReference type="Proteomes" id="UP000011626"/>
    </source>
</evidence>
<name>M0CM58_9EURY</name>
<dbReference type="EMBL" id="AOIU01000033">
    <property type="protein sequence ID" value="ELZ23457.1"/>
    <property type="molecule type" value="Genomic_DNA"/>
</dbReference>
<feature type="transmembrane region" description="Helical" evidence="1">
    <location>
        <begin position="44"/>
        <end position="65"/>
    </location>
</feature>
<comment type="caution">
    <text evidence="2">The sequence shown here is derived from an EMBL/GenBank/DDBJ whole genome shotgun (WGS) entry which is preliminary data.</text>
</comment>
<feature type="transmembrane region" description="Helical" evidence="1">
    <location>
        <begin position="6"/>
        <end position="24"/>
    </location>
</feature>
<dbReference type="OrthoDB" id="241090at2157"/>
<dbReference type="Proteomes" id="UP000011626">
    <property type="component" value="Unassembled WGS sequence"/>
</dbReference>
<sequence>MPVDPETAAIAVVSLIGAGAVAVVTRRHYEPPPREGEEEPPEPLFETGVFAVLSGGLFVGLGYALATVGGWGALGEVATMALSLVGLYSVYATYTGRIAADTDRATALIGTISAAVLGVYPPLFFALSAL</sequence>
<keyword evidence="1" id="KW-0812">Transmembrane</keyword>
<gene>
    <name evidence="2" type="ORF">C475_14328</name>
</gene>
<dbReference type="AlphaFoldDB" id="M0CM58"/>
<feature type="transmembrane region" description="Helical" evidence="1">
    <location>
        <begin position="106"/>
        <end position="127"/>
    </location>
</feature>
<keyword evidence="1" id="KW-0472">Membrane</keyword>
<reference evidence="2 3" key="1">
    <citation type="journal article" date="2014" name="PLoS Genet.">
        <title>Phylogenetically driven sequencing of extremely halophilic archaea reveals strategies for static and dynamic osmo-response.</title>
        <authorList>
            <person name="Becker E.A."/>
            <person name="Seitzer P.M."/>
            <person name="Tritt A."/>
            <person name="Larsen D."/>
            <person name="Krusor M."/>
            <person name="Yao A.I."/>
            <person name="Wu D."/>
            <person name="Madern D."/>
            <person name="Eisen J.A."/>
            <person name="Darling A.E."/>
            <person name="Facciotti M.T."/>
        </authorList>
    </citation>
    <scope>NUCLEOTIDE SEQUENCE [LARGE SCALE GENOMIC DNA]</scope>
    <source>
        <strain evidence="2 3">2-9-1</strain>
    </source>
</reference>
<keyword evidence="1" id="KW-1133">Transmembrane helix</keyword>
<accession>M0CM58</accession>